<accession>A0A285V2Q2</accession>
<reference evidence="11" key="1">
    <citation type="submission" date="2017-08" db="EMBL/GenBank/DDBJ databases">
        <authorList>
            <person name="Varghese N."/>
            <person name="Submissions S."/>
        </authorList>
    </citation>
    <scope>NUCLEOTIDE SEQUENCE [LARGE SCALE GENOMIC DNA]</scope>
    <source>
        <strain evidence="11">DSM 4725</strain>
    </source>
</reference>
<organism evidence="10 11">
    <name type="scientific">Blastococcus aggregatus</name>
    <dbReference type="NCBI Taxonomy" id="38502"/>
    <lineage>
        <taxon>Bacteria</taxon>
        <taxon>Bacillati</taxon>
        <taxon>Actinomycetota</taxon>
        <taxon>Actinomycetes</taxon>
        <taxon>Geodermatophilales</taxon>
        <taxon>Geodermatophilaceae</taxon>
        <taxon>Blastococcus</taxon>
    </lineage>
</organism>
<sequence length="558" mass="54182">MQLTSSPRRALGLLAVGTIGMSTAVLGVTGTASAGTESWTFTTASSGAEQTSVTLLEIAAAASADCTVSFTVDGAGGGAGLEADGSTPGAPGGRVTGEISAIDGDSFDLFAGTVGGTGENGTAGAAGTNAHGYDGSAGNTDGTTFWGGGGGGASTVSRFDDSPVLGAYGGDGAVAEASGSGAGGLDNENLNYVDGVDGIATNTGAGVISGTVTCVSGDAVAPGAPTLDGYVDAGDGTAKFWFDEGSDALDEFESYVPSSYEYKVTDGQWTAFTPGFTGSDQLTGTITGLTNLKKYSLVLRAVSASGTSPESAPVEFTPFAATPAPATVAASVGVSSVRVSWTPPADAAGIKDYIAIVAPAGAQSSQDVVVCISSGTSCTVKVKAGMAYGFGVASRDALGNEGDRTWGENPTAVVPASAIAPALPTSNGTLGNSDTDGTIVAGTPVTLTGAGFAPGSTVELVAYSTPVKLGEAVVLADGTFTATVTVPATLTNGVHHLVATGVDPAGNVRNLVVEVTVSGGTAVLASTGFSTLPYLGTGALALLAGGGLLVAARRRNAA</sequence>
<dbReference type="EMBL" id="OBQI01000001">
    <property type="protein sequence ID" value="SOC47868.1"/>
    <property type="molecule type" value="Genomic_DNA"/>
</dbReference>
<feature type="domain" description="Gram-positive cocci surface proteins LPxTG" evidence="8">
    <location>
        <begin position="524"/>
        <end position="558"/>
    </location>
</feature>
<keyword evidence="2" id="KW-0964">Secreted</keyword>
<feature type="transmembrane region" description="Helical" evidence="7">
    <location>
        <begin position="532"/>
        <end position="552"/>
    </location>
</feature>
<keyword evidence="7" id="KW-1133">Transmembrane helix</keyword>
<proteinExistence type="predicted"/>
<dbReference type="RefSeq" id="WP_141437063.1">
    <property type="nucleotide sequence ID" value="NZ_OBQI01000001.1"/>
</dbReference>
<dbReference type="Proteomes" id="UP000219435">
    <property type="component" value="Unassembled WGS sequence"/>
</dbReference>
<dbReference type="CDD" id="cd00063">
    <property type="entry name" value="FN3"/>
    <property type="match status" value="1"/>
</dbReference>
<dbReference type="Gene3D" id="2.60.40.10">
    <property type="entry name" value="Immunoglobulins"/>
    <property type="match status" value="3"/>
</dbReference>
<keyword evidence="11" id="KW-1185">Reference proteome</keyword>
<dbReference type="GO" id="GO:0016798">
    <property type="term" value="F:hydrolase activity, acting on glycosyl bonds"/>
    <property type="evidence" value="ECO:0007669"/>
    <property type="project" value="UniProtKB-KW"/>
</dbReference>
<dbReference type="AlphaFoldDB" id="A0A285V2Q2"/>
<dbReference type="PROSITE" id="PS50847">
    <property type="entry name" value="GRAM_POS_ANCHORING"/>
    <property type="match status" value="1"/>
</dbReference>
<evidence type="ECO:0000256" key="1">
    <source>
        <dbReference type="ARBA" id="ARBA00022512"/>
    </source>
</evidence>
<dbReference type="InterPro" id="IPR003961">
    <property type="entry name" value="FN3_dom"/>
</dbReference>
<keyword evidence="4" id="KW-0572">Peptidoglycan-anchor</keyword>
<evidence type="ECO:0000256" key="5">
    <source>
        <dbReference type="ARBA" id="ARBA00023295"/>
    </source>
</evidence>
<keyword evidence="1" id="KW-0134">Cell wall</keyword>
<evidence type="ECO:0000256" key="3">
    <source>
        <dbReference type="ARBA" id="ARBA00022729"/>
    </source>
</evidence>
<keyword evidence="6" id="KW-0624">Polysaccharide degradation</keyword>
<gene>
    <name evidence="10" type="ORF">SAMN05660748_1091</name>
</gene>
<protein>
    <recommendedName>
        <fullName evidence="12">Fibronectin type III domain-containing protein</fullName>
    </recommendedName>
</protein>
<evidence type="ECO:0008006" key="12">
    <source>
        <dbReference type="Google" id="ProtNLM"/>
    </source>
</evidence>
<keyword evidence="6" id="KW-0119">Carbohydrate metabolism</keyword>
<evidence type="ECO:0000259" key="8">
    <source>
        <dbReference type="PROSITE" id="PS50847"/>
    </source>
</evidence>
<evidence type="ECO:0000256" key="2">
    <source>
        <dbReference type="ARBA" id="ARBA00022525"/>
    </source>
</evidence>
<keyword evidence="3" id="KW-0732">Signal</keyword>
<keyword evidence="7" id="KW-0812">Transmembrane</keyword>
<keyword evidence="5" id="KW-0378">Hydrolase</keyword>
<name>A0A285V2Q2_9ACTN</name>
<dbReference type="InterPro" id="IPR019931">
    <property type="entry name" value="LPXTG_anchor"/>
</dbReference>
<dbReference type="InterPro" id="IPR013783">
    <property type="entry name" value="Ig-like_fold"/>
</dbReference>
<evidence type="ECO:0000313" key="10">
    <source>
        <dbReference type="EMBL" id="SOC47868.1"/>
    </source>
</evidence>
<keyword evidence="7" id="KW-0472">Membrane</keyword>
<evidence type="ECO:0000256" key="6">
    <source>
        <dbReference type="ARBA" id="ARBA00023326"/>
    </source>
</evidence>
<evidence type="ECO:0000256" key="4">
    <source>
        <dbReference type="ARBA" id="ARBA00023088"/>
    </source>
</evidence>
<keyword evidence="5" id="KW-0326">Glycosidase</keyword>
<dbReference type="GO" id="GO:0000272">
    <property type="term" value="P:polysaccharide catabolic process"/>
    <property type="evidence" value="ECO:0007669"/>
    <property type="project" value="UniProtKB-KW"/>
</dbReference>
<feature type="domain" description="Fibronectin type-III" evidence="9">
    <location>
        <begin position="221"/>
        <end position="325"/>
    </location>
</feature>
<dbReference type="SMART" id="SM00060">
    <property type="entry name" value="FN3"/>
    <property type="match status" value="2"/>
</dbReference>
<evidence type="ECO:0000259" key="9">
    <source>
        <dbReference type="PROSITE" id="PS50853"/>
    </source>
</evidence>
<evidence type="ECO:0000313" key="11">
    <source>
        <dbReference type="Proteomes" id="UP000219435"/>
    </source>
</evidence>
<dbReference type="OrthoDB" id="5186542at2"/>
<dbReference type="InterPro" id="IPR036116">
    <property type="entry name" value="FN3_sf"/>
</dbReference>
<dbReference type="SUPFAM" id="SSF49265">
    <property type="entry name" value="Fibronectin type III"/>
    <property type="match status" value="1"/>
</dbReference>
<evidence type="ECO:0000256" key="7">
    <source>
        <dbReference type="SAM" id="Phobius"/>
    </source>
</evidence>
<dbReference type="PROSITE" id="PS50853">
    <property type="entry name" value="FN3"/>
    <property type="match status" value="1"/>
</dbReference>